<evidence type="ECO:0000256" key="1">
    <source>
        <dbReference type="SAM" id="MobiDB-lite"/>
    </source>
</evidence>
<accession>A0A6A3DSP0</accession>
<gene>
    <name evidence="2" type="ORF">PF009_g24915</name>
</gene>
<name>A0A6A3DSP0_9STRA</name>
<sequence>MQAAEETWRQAIEEEEAASAAVVEAERALLQLLEHHIPSSPTVDNAESELDLRRSEYECMQQASDEAGAIFNLAQWEVIVAERDHRRAEHEQRAQAVLQQSRARQLHASTIMVTPSHTNEQDEVRCGGVEDSSSSGNARDPPTDSLMAMAIVASQAFGVSPSPPAPSLTQTQMAGYLSERESETKSQDADSDANDDSSVCVESWEFVPSTETEDSESSS</sequence>
<dbReference type="Proteomes" id="UP000429523">
    <property type="component" value="Unassembled WGS sequence"/>
</dbReference>
<dbReference type="AlphaFoldDB" id="A0A6A3DSP0"/>
<comment type="caution">
    <text evidence="2">The sequence shown here is derived from an EMBL/GenBank/DDBJ whole genome shotgun (WGS) entry which is preliminary data.</text>
</comment>
<feature type="region of interest" description="Disordered" evidence="1">
    <location>
        <begin position="159"/>
        <end position="219"/>
    </location>
</feature>
<reference evidence="2 3" key="1">
    <citation type="submission" date="2018-08" db="EMBL/GenBank/DDBJ databases">
        <title>Genomic investigation of the strawberry pathogen Phytophthora fragariae indicates pathogenicity is determined by transcriptional variation in three key races.</title>
        <authorList>
            <person name="Adams T.M."/>
            <person name="Armitage A.D."/>
            <person name="Sobczyk M.K."/>
            <person name="Bates H.J."/>
            <person name="Dunwell J.M."/>
            <person name="Nellist C.F."/>
            <person name="Harrison R.J."/>
        </authorList>
    </citation>
    <scope>NUCLEOTIDE SEQUENCE [LARGE SCALE GENOMIC DNA]</scope>
    <source>
        <strain evidence="2 3">NOV-9</strain>
    </source>
</reference>
<protein>
    <submittedName>
        <fullName evidence="2">Uncharacterized protein</fullName>
    </submittedName>
</protein>
<feature type="compositionally biased region" description="Basic and acidic residues" evidence="1">
    <location>
        <begin position="178"/>
        <end position="188"/>
    </location>
</feature>
<dbReference type="EMBL" id="QXGF01002398">
    <property type="protein sequence ID" value="KAE8924862.1"/>
    <property type="molecule type" value="Genomic_DNA"/>
</dbReference>
<proteinExistence type="predicted"/>
<feature type="region of interest" description="Disordered" evidence="1">
    <location>
        <begin position="116"/>
        <end position="143"/>
    </location>
</feature>
<organism evidence="2 3">
    <name type="scientific">Phytophthora fragariae</name>
    <dbReference type="NCBI Taxonomy" id="53985"/>
    <lineage>
        <taxon>Eukaryota</taxon>
        <taxon>Sar</taxon>
        <taxon>Stramenopiles</taxon>
        <taxon>Oomycota</taxon>
        <taxon>Peronosporomycetes</taxon>
        <taxon>Peronosporales</taxon>
        <taxon>Peronosporaceae</taxon>
        <taxon>Phytophthora</taxon>
    </lineage>
</organism>
<evidence type="ECO:0000313" key="3">
    <source>
        <dbReference type="Proteomes" id="UP000429523"/>
    </source>
</evidence>
<evidence type="ECO:0000313" key="2">
    <source>
        <dbReference type="EMBL" id="KAE8924862.1"/>
    </source>
</evidence>